<dbReference type="Pfam" id="PF03015">
    <property type="entry name" value="Sterile"/>
    <property type="match status" value="1"/>
</dbReference>
<keyword evidence="3 10" id="KW-0444">Lipid biosynthesis</keyword>
<evidence type="ECO:0000256" key="10">
    <source>
        <dbReference type="RuleBase" id="RU363097"/>
    </source>
</evidence>
<feature type="transmembrane region" description="Helical" evidence="10">
    <location>
        <begin position="353"/>
        <end position="377"/>
    </location>
</feature>
<dbReference type="PANTHER" id="PTHR11011:SF45">
    <property type="entry name" value="FATTY ACYL-COA REDUCTASE CG8306-RELATED"/>
    <property type="match status" value="1"/>
</dbReference>
<dbReference type="InterPro" id="IPR036291">
    <property type="entry name" value="NAD(P)-bd_dom_sf"/>
</dbReference>
<sequence>MGDEGSSAVKAFYRGANVLLTGGTGFVGMAIVEKLLRVCPDVGTVFLLMRPKRGKSPAERLQDLAKNPLFETLVEMRGEGVFERLQVVEGDVSAEGLGLSAADRARLAAAVHVVLHSAATLDFDTPLAATVNTNLLGTRRVLQLCREMTNLKAMVHVSSAYVNSNRTDVEEILYPVEQDADKLIELTNTMTEQALEELAPSLCGDLPNAYALTKALAEQEVSKECSSFPCAIVRPSMITAAWKEPVPGWTNSKNGPTGFMMGAAKGVVRRLPVCTNLICDYIPVDVVVNEILVAAWYAATERSTTVPVFHCTSSTCNPFRWQTVEEHVNTYLHRFPLTSAVWYPYLKFLPSLMVFRIAAFFVHMIPAYILDFVTLIAGGKPILVKLHTNVNRSLGRLAPFIFNEWHFSNDNTQQLSKAMNVVDQQLFFLDISSLQWESYFISLAQGVRRYLNKEHPRSLPKAQRKDKILLVLHILLQLLLCFSVWWLTSCATASPVKASVVAVVAYSLFSLL</sequence>
<reference evidence="13 14" key="1">
    <citation type="submission" date="2024-03" db="EMBL/GenBank/DDBJ databases">
        <title>The genome assembly and annotation of the cricket Gryllus longicercus Weissman &amp; Gray.</title>
        <authorList>
            <person name="Szrajer S."/>
            <person name="Gray D."/>
            <person name="Ylla G."/>
        </authorList>
    </citation>
    <scope>NUCLEOTIDE SEQUENCE [LARGE SCALE GENOMIC DNA]</scope>
    <source>
        <strain evidence="13">DAG 2021-001</strain>
        <tissue evidence="13">Whole body minus gut</tissue>
    </source>
</reference>
<dbReference type="GO" id="GO:0102965">
    <property type="term" value="F:alcohol-forming long-chain fatty acyl-CoA reductase activity"/>
    <property type="evidence" value="ECO:0007669"/>
    <property type="project" value="UniProtKB-EC"/>
</dbReference>
<dbReference type="Gene3D" id="3.40.50.720">
    <property type="entry name" value="NAD(P)-binding Rossmann-like Domain"/>
    <property type="match status" value="1"/>
</dbReference>
<dbReference type="EC" id="1.2.1.84" evidence="10"/>
<dbReference type="GO" id="GO:0035336">
    <property type="term" value="P:long-chain fatty-acyl-CoA metabolic process"/>
    <property type="evidence" value="ECO:0007669"/>
    <property type="project" value="TreeGrafter"/>
</dbReference>
<feature type="domain" description="Fatty acyl-CoA reductase C-terminal" evidence="11">
    <location>
        <begin position="363"/>
        <end position="454"/>
    </location>
</feature>
<name>A0AAN9V841_9ORTH</name>
<dbReference type="SUPFAM" id="SSF51735">
    <property type="entry name" value="NAD(P)-binding Rossmann-fold domains"/>
    <property type="match status" value="1"/>
</dbReference>
<dbReference type="Proteomes" id="UP001378592">
    <property type="component" value="Unassembled WGS sequence"/>
</dbReference>
<comment type="catalytic activity">
    <reaction evidence="9 10">
        <text>a long-chain fatty acyl-CoA + 2 NADPH + 2 H(+) = a long-chain primary fatty alcohol + 2 NADP(+) + CoA</text>
        <dbReference type="Rhea" id="RHEA:52716"/>
        <dbReference type="ChEBI" id="CHEBI:15378"/>
        <dbReference type="ChEBI" id="CHEBI:57287"/>
        <dbReference type="ChEBI" id="CHEBI:57783"/>
        <dbReference type="ChEBI" id="CHEBI:58349"/>
        <dbReference type="ChEBI" id="CHEBI:77396"/>
        <dbReference type="ChEBI" id="CHEBI:83139"/>
        <dbReference type="EC" id="1.2.1.84"/>
    </reaction>
</comment>
<dbReference type="Pfam" id="PF07993">
    <property type="entry name" value="NAD_binding_4"/>
    <property type="match status" value="1"/>
</dbReference>
<dbReference type="GO" id="GO:0005777">
    <property type="term" value="C:peroxisome"/>
    <property type="evidence" value="ECO:0007669"/>
    <property type="project" value="TreeGrafter"/>
</dbReference>
<comment type="function">
    <text evidence="10">Catalyzes the reduction of fatty acyl-CoA to fatty alcohols.</text>
</comment>
<keyword evidence="14" id="KW-1185">Reference proteome</keyword>
<evidence type="ECO:0000256" key="5">
    <source>
        <dbReference type="ARBA" id="ARBA00022857"/>
    </source>
</evidence>
<protein>
    <recommendedName>
        <fullName evidence="10">Fatty acyl-CoA reductase</fullName>
        <ecNumber evidence="10">1.2.1.84</ecNumber>
    </recommendedName>
</protein>
<dbReference type="CDD" id="cd09071">
    <property type="entry name" value="FAR_C"/>
    <property type="match status" value="1"/>
</dbReference>
<feature type="domain" description="Thioester reductase (TE)" evidence="12">
    <location>
        <begin position="20"/>
        <end position="291"/>
    </location>
</feature>
<evidence type="ECO:0000256" key="3">
    <source>
        <dbReference type="ARBA" id="ARBA00022516"/>
    </source>
</evidence>
<dbReference type="GO" id="GO:0080019">
    <property type="term" value="F:alcohol-forming very long-chain fatty acyl-CoA reductase activity"/>
    <property type="evidence" value="ECO:0007669"/>
    <property type="project" value="InterPro"/>
</dbReference>
<organism evidence="13 14">
    <name type="scientific">Gryllus longicercus</name>
    <dbReference type="NCBI Taxonomy" id="2509291"/>
    <lineage>
        <taxon>Eukaryota</taxon>
        <taxon>Metazoa</taxon>
        <taxon>Ecdysozoa</taxon>
        <taxon>Arthropoda</taxon>
        <taxon>Hexapoda</taxon>
        <taxon>Insecta</taxon>
        <taxon>Pterygota</taxon>
        <taxon>Neoptera</taxon>
        <taxon>Polyneoptera</taxon>
        <taxon>Orthoptera</taxon>
        <taxon>Ensifera</taxon>
        <taxon>Gryllidea</taxon>
        <taxon>Grylloidea</taxon>
        <taxon>Gryllidae</taxon>
        <taxon>Gryllinae</taxon>
        <taxon>Gryllus</taxon>
    </lineage>
</organism>
<evidence type="ECO:0000256" key="2">
    <source>
        <dbReference type="ARBA" id="ARBA00005928"/>
    </source>
</evidence>
<evidence type="ECO:0000256" key="6">
    <source>
        <dbReference type="ARBA" id="ARBA00022989"/>
    </source>
</evidence>
<keyword evidence="6 10" id="KW-1133">Transmembrane helix</keyword>
<dbReference type="EMBL" id="JAZDUA010000387">
    <property type="protein sequence ID" value="KAK7793324.1"/>
    <property type="molecule type" value="Genomic_DNA"/>
</dbReference>
<dbReference type="GO" id="GO:0016020">
    <property type="term" value="C:membrane"/>
    <property type="evidence" value="ECO:0007669"/>
    <property type="project" value="UniProtKB-SubCell"/>
</dbReference>
<accession>A0AAN9V841</accession>
<evidence type="ECO:0000259" key="11">
    <source>
        <dbReference type="Pfam" id="PF03015"/>
    </source>
</evidence>
<evidence type="ECO:0000313" key="14">
    <source>
        <dbReference type="Proteomes" id="UP001378592"/>
    </source>
</evidence>
<evidence type="ECO:0000256" key="1">
    <source>
        <dbReference type="ARBA" id="ARBA00004141"/>
    </source>
</evidence>
<comment type="caution">
    <text evidence="13">The sequence shown here is derived from an EMBL/GenBank/DDBJ whole genome shotgun (WGS) entry which is preliminary data.</text>
</comment>
<evidence type="ECO:0000256" key="8">
    <source>
        <dbReference type="ARBA" id="ARBA00023136"/>
    </source>
</evidence>
<dbReference type="InterPro" id="IPR013120">
    <property type="entry name" value="FAR_NAD-bd"/>
</dbReference>
<evidence type="ECO:0000256" key="9">
    <source>
        <dbReference type="ARBA" id="ARBA00052530"/>
    </source>
</evidence>
<dbReference type="CDD" id="cd05236">
    <property type="entry name" value="FAR-N_SDR_e"/>
    <property type="match status" value="1"/>
</dbReference>
<evidence type="ECO:0000259" key="12">
    <source>
        <dbReference type="Pfam" id="PF07993"/>
    </source>
</evidence>
<evidence type="ECO:0000256" key="7">
    <source>
        <dbReference type="ARBA" id="ARBA00023098"/>
    </source>
</evidence>
<dbReference type="InterPro" id="IPR026055">
    <property type="entry name" value="FAR"/>
</dbReference>
<dbReference type="PANTHER" id="PTHR11011">
    <property type="entry name" value="MALE STERILITY PROTEIN 2-RELATED"/>
    <property type="match status" value="1"/>
</dbReference>
<dbReference type="AlphaFoldDB" id="A0AAN9V841"/>
<keyword evidence="4 10" id="KW-0812">Transmembrane</keyword>
<keyword evidence="8 10" id="KW-0472">Membrane</keyword>
<keyword evidence="10" id="KW-0560">Oxidoreductase</keyword>
<proteinExistence type="inferred from homology"/>
<gene>
    <name evidence="13" type="ORF">R5R35_003060</name>
</gene>
<dbReference type="FunFam" id="3.40.50.720:FF:000143">
    <property type="entry name" value="Fatty acyl-CoA reductase"/>
    <property type="match status" value="1"/>
</dbReference>
<dbReference type="InterPro" id="IPR033640">
    <property type="entry name" value="FAR_C"/>
</dbReference>
<feature type="transmembrane region" description="Helical" evidence="10">
    <location>
        <begin position="468"/>
        <end position="487"/>
    </location>
</feature>
<keyword evidence="5 10" id="KW-0521">NADP</keyword>
<evidence type="ECO:0000256" key="4">
    <source>
        <dbReference type="ARBA" id="ARBA00022692"/>
    </source>
</evidence>
<comment type="similarity">
    <text evidence="2 10">Belongs to the fatty acyl-CoA reductase family.</text>
</comment>
<keyword evidence="7 10" id="KW-0443">Lipid metabolism</keyword>
<evidence type="ECO:0000313" key="13">
    <source>
        <dbReference type="EMBL" id="KAK7793324.1"/>
    </source>
</evidence>
<comment type="subcellular location">
    <subcellularLocation>
        <location evidence="1">Membrane</location>
        <topology evidence="1">Multi-pass membrane protein</topology>
    </subcellularLocation>
</comment>